<dbReference type="InterPro" id="IPR005821">
    <property type="entry name" value="Ion_trans_dom"/>
</dbReference>
<keyword evidence="5" id="KW-0631">Potassium channel</keyword>
<keyword evidence="4 12" id="KW-0812">Transmembrane</keyword>
<evidence type="ECO:0000259" key="13">
    <source>
        <dbReference type="Pfam" id="PF00520"/>
    </source>
</evidence>
<feature type="transmembrane region" description="Helical" evidence="12">
    <location>
        <begin position="212"/>
        <end position="234"/>
    </location>
</feature>
<evidence type="ECO:0000256" key="1">
    <source>
        <dbReference type="ARBA" id="ARBA00004141"/>
    </source>
</evidence>
<evidence type="ECO:0000256" key="7">
    <source>
        <dbReference type="ARBA" id="ARBA00022958"/>
    </source>
</evidence>
<dbReference type="InterPro" id="IPR028325">
    <property type="entry name" value="VG_K_chnl"/>
</dbReference>
<keyword evidence="6" id="KW-0851">Voltage-gated channel</keyword>
<dbReference type="AlphaFoldDB" id="A0A167HEW2"/>
<dbReference type="Gene3D" id="1.20.120.350">
    <property type="entry name" value="Voltage-gated potassium channels. Chain C"/>
    <property type="match status" value="1"/>
</dbReference>
<evidence type="ECO:0000256" key="4">
    <source>
        <dbReference type="ARBA" id="ARBA00022692"/>
    </source>
</evidence>
<dbReference type="GO" id="GO:0001508">
    <property type="term" value="P:action potential"/>
    <property type="evidence" value="ECO:0007669"/>
    <property type="project" value="TreeGrafter"/>
</dbReference>
<dbReference type="PANTHER" id="PTHR11537:SF254">
    <property type="entry name" value="POTASSIUM VOLTAGE-GATED CHANNEL PROTEIN SHAB"/>
    <property type="match status" value="1"/>
</dbReference>
<evidence type="ECO:0000256" key="12">
    <source>
        <dbReference type="SAM" id="Phobius"/>
    </source>
</evidence>
<evidence type="ECO:0000256" key="2">
    <source>
        <dbReference type="ARBA" id="ARBA00022448"/>
    </source>
</evidence>
<sequence>MPKPKESIWKRRLHEIIYEADTPMGKLFDIVLLILILLSVILVMVESVKGQPDWVYDYLYYGEWVITIFFTFEYIARIITVKKPSSYIFSFYGVIDFLSTIPLYLSFILVGSNYLLTVRALRLLRVFRILKVTRYIGEANKLGKALNDSRPKILVFLFAVLIVAILAGTLMYLVEGEESGFKSIPASVYWSIVTLTTVGFGDIAPVKPLGQFIAAVLMIMGYGIIAVPTGIVSAEYARSTGKKPDLDSDQYVHVNSQACRNCGASRHRDDAEFCHKCGNNLHPEDIVPNAD</sequence>
<dbReference type="InterPro" id="IPR027359">
    <property type="entry name" value="Volt_channel_dom_sf"/>
</dbReference>
<evidence type="ECO:0000256" key="6">
    <source>
        <dbReference type="ARBA" id="ARBA00022882"/>
    </source>
</evidence>
<dbReference type="RefSeq" id="WP_068591619.1">
    <property type="nucleotide sequence ID" value="NZ_LRXL01000037.1"/>
</dbReference>
<dbReference type="SUPFAM" id="SSF81324">
    <property type="entry name" value="Voltage-gated potassium channels"/>
    <property type="match status" value="1"/>
</dbReference>
<evidence type="ECO:0000256" key="8">
    <source>
        <dbReference type="ARBA" id="ARBA00022989"/>
    </source>
</evidence>
<keyword evidence="7" id="KW-0630">Potassium</keyword>
<evidence type="ECO:0000256" key="3">
    <source>
        <dbReference type="ARBA" id="ARBA00022538"/>
    </source>
</evidence>
<feature type="transmembrane region" description="Helical" evidence="12">
    <location>
        <begin position="27"/>
        <end position="46"/>
    </location>
</feature>
<feature type="transmembrane region" description="Helical" evidence="12">
    <location>
        <begin position="58"/>
        <end position="76"/>
    </location>
</feature>
<evidence type="ECO:0000256" key="10">
    <source>
        <dbReference type="ARBA" id="ARBA00023136"/>
    </source>
</evidence>
<name>A0A167HEW2_9FLAO</name>
<feature type="transmembrane region" description="Helical" evidence="12">
    <location>
        <begin position="153"/>
        <end position="174"/>
    </location>
</feature>
<keyword evidence="2" id="KW-0813">Transport</keyword>
<keyword evidence="9" id="KW-0406">Ion transport</keyword>
<accession>A0A167HEW2</accession>
<reference evidence="14 15" key="1">
    <citation type="submission" date="2016-02" db="EMBL/GenBank/DDBJ databases">
        <title>Ulvibacter sp. LPB0005, isolated from Thais luteostoma.</title>
        <authorList>
            <person name="Shin S.-K."/>
            <person name="Yi H."/>
        </authorList>
    </citation>
    <scope>NUCLEOTIDE SEQUENCE [LARGE SCALE GENOMIC DNA]</scope>
    <source>
        <strain evidence="14 15">LPB0005</strain>
    </source>
</reference>
<dbReference type="GO" id="GO:0008076">
    <property type="term" value="C:voltage-gated potassium channel complex"/>
    <property type="evidence" value="ECO:0007669"/>
    <property type="project" value="InterPro"/>
</dbReference>
<keyword evidence="15" id="KW-1185">Reference proteome</keyword>
<evidence type="ECO:0000313" key="15">
    <source>
        <dbReference type="Proteomes" id="UP000077013"/>
    </source>
</evidence>
<keyword evidence="3" id="KW-0633">Potassium transport</keyword>
<proteinExistence type="predicted"/>
<protein>
    <submittedName>
        <fullName evidence="14">Ion transporter</fullName>
    </submittedName>
</protein>
<evidence type="ECO:0000256" key="9">
    <source>
        <dbReference type="ARBA" id="ARBA00023065"/>
    </source>
</evidence>
<gene>
    <name evidence="14" type="ORF">ULVI_08045</name>
</gene>
<feature type="transmembrane region" description="Helical" evidence="12">
    <location>
        <begin position="186"/>
        <end position="206"/>
    </location>
</feature>
<dbReference type="PANTHER" id="PTHR11537">
    <property type="entry name" value="VOLTAGE-GATED POTASSIUM CHANNEL"/>
    <property type="match status" value="1"/>
</dbReference>
<comment type="caution">
    <text evidence="14">The sequence shown here is derived from an EMBL/GenBank/DDBJ whole genome shotgun (WGS) entry which is preliminary data.</text>
</comment>
<dbReference type="PRINTS" id="PR00169">
    <property type="entry name" value="KCHANNEL"/>
</dbReference>
<organism evidence="14 15">
    <name type="scientific">Cochleicola gelatinilyticus</name>
    <dbReference type="NCBI Taxonomy" id="1763537"/>
    <lineage>
        <taxon>Bacteria</taxon>
        <taxon>Pseudomonadati</taxon>
        <taxon>Bacteroidota</taxon>
        <taxon>Flavobacteriia</taxon>
        <taxon>Flavobacteriales</taxon>
        <taxon>Flavobacteriaceae</taxon>
        <taxon>Cochleicola</taxon>
    </lineage>
</organism>
<evidence type="ECO:0000313" key="14">
    <source>
        <dbReference type="EMBL" id="OAB78534.1"/>
    </source>
</evidence>
<evidence type="ECO:0000256" key="5">
    <source>
        <dbReference type="ARBA" id="ARBA00022826"/>
    </source>
</evidence>
<dbReference type="Proteomes" id="UP000077013">
    <property type="component" value="Unassembled WGS sequence"/>
</dbReference>
<dbReference type="STRING" id="1763537.ULVI_08045"/>
<dbReference type="GO" id="GO:0005249">
    <property type="term" value="F:voltage-gated potassium channel activity"/>
    <property type="evidence" value="ECO:0007669"/>
    <property type="project" value="InterPro"/>
</dbReference>
<feature type="domain" description="Ion transport" evidence="13">
    <location>
        <begin position="26"/>
        <end position="240"/>
    </location>
</feature>
<evidence type="ECO:0000256" key="11">
    <source>
        <dbReference type="ARBA" id="ARBA00023303"/>
    </source>
</evidence>
<dbReference type="Pfam" id="PF00520">
    <property type="entry name" value="Ion_trans"/>
    <property type="match status" value="1"/>
</dbReference>
<keyword evidence="8 12" id="KW-1133">Transmembrane helix</keyword>
<dbReference type="EMBL" id="LRXL01000037">
    <property type="protein sequence ID" value="OAB78534.1"/>
    <property type="molecule type" value="Genomic_DNA"/>
</dbReference>
<feature type="transmembrane region" description="Helical" evidence="12">
    <location>
        <begin position="88"/>
        <end position="116"/>
    </location>
</feature>
<dbReference type="Gene3D" id="1.10.287.70">
    <property type="match status" value="1"/>
</dbReference>
<comment type="subcellular location">
    <subcellularLocation>
        <location evidence="1">Membrane</location>
        <topology evidence="1">Multi-pass membrane protein</topology>
    </subcellularLocation>
</comment>
<keyword evidence="10 12" id="KW-0472">Membrane</keyword>
<keyword evidence="11" id="KW-0407">Ion channel</keyword>